<reference evidence="3" key="1">
    <citation type="journal article" date="2019" name="Int. J. Syst. Evol. Microbiol.">
        <title>The Global Catalogue of Microorganisms (GCM) 10K type strain sequencing project: providing services to taxonomists for standard genome sequencing and annotation.</title>
        <authorList>
            <consortium name="The Broad Institute Genomics Platform"/>
            <consortium name="The Broad Institute Genome Sequencing Center for Infectious Disease"/>
            <person name="Wu L."/>
            <person name="Ma J."/>
        </authorList>
    </citation>
    <scope>NUCLEOTIDE SEQUENCE [LARGE SCALE GENOMIC DNA]</scope>
    <source>
        <strain evidence="3">CGMCC 1.15180</strain>
    </source>
</reference>
<gene>
    <name evidence="2" type="ORF">ACFP4F_01560</name>
</gene>
<name>A0ABW1MBS8_9ACTN</name>
<proteinExistence type="predicted"/>
<evidence type="ECO:0000256" key="1">
    <source>
        <dbReference type="SAM" id="MobiDB-lite"/>
    </source>
</evidence>
<organism evidence="2 3">
    <name type="scientific">Streptomyces ochraceiscleroticus</name>
    <dbReference type="NCBI Taxonomy" id="47761"/>
    <lineage>
        <taxon>Bacteria</taxon>
        <taxon>Bacillati</taxon>
        <taxon>Actinomycetota</taxon>
        <taxon>Actinomycetes</taxon>
        <taxon>Kitasatosporales</taxon>
        <taxon>Streptomycetaceae</taxon>
        <taxon>Streptomyces</taxon>
    </lineage>
</organism>
<sequence length="296" mass="30829">MLPTGAPGLGPVPALEPLTYPGRPVTAPALLDGGTLLPLTAVPGPHRVGGWRLGPDPDRTLDDVLRARGLPPAGQRHPVLAVGSNACPAQVSYKLTRRDIPAAVPMVPVRLRGIGVGSSAHIGTPGYVAAAPFTDPHSEVTLVAGWLDAAQLAVVDATEAHYHRVLLPGDRFPMTLPSGERLSGAYLYVGRHGVLAGPDGGPRPAGPQPALLTELLSGSAALRRILGPGPEAWVARAAADSAVRSEARRIFRAEGRVLPQEEFAPYVDDGAEVRTYDDLPPIGGEAGLRRSPTRGD</sequence>
<feature type="region of interest" description="Disordered" evidence="1">
    <location>
        <begin position="274"/>
        <end position="296"/>
    </location>
</feature>
<keyword evidence="3" id="KW-1185">Reference proteome</keyword>
<dbReference type="RefSeq" id="WP_051861396.1">
    <property type="nucleotide sequence ID" value="NZ_JBHSPX010000001.1"/>
</dbReference>
<accession>A0ABW1MBS8</accession>
<evidence type="ECO:0000313" key="2">
    <source>
        <dbReference type="EMBL" id="MFC6061236.1"/>
    </source>
</evidence>
<dbReference type="Proteomes" id="UP001596139">
    <property type="component" value="Unassembled WGS sequence"/>
</dbReference>
<evidence type="ECO:0000313" key="3">
    <source>
        <dbReference type="Proteomes" id="UP001596139"/>
    </source>
</evidence>
<protein>
    <submittedName>
        <fullName evidence="2">Uncharacterized protein</fullName>
    </submittedName>
</protein>
<comment type="caution">
    <text evidence="2">The sequence shown here is derived from an EMBL/GenBank/DDBJ whole genome shotgun (WGS) entry which is preliminary data.</text>
</comment>
<dbReference type="EMBL" id="JBHSPX010000001">
    <property type="protein sequence ID" value="MFC6061236.1"/>
    <property type="molecule type" value="Genomic_DNA"/>
</dbReference>